<organism evidence="1 2">
    <name type="scientific">Granulibacter bethesdensis</name>
    <dbReference type="NCBI Taxonomy" id="364410"/>
    <lineage>
        <taxon>Bacteria</taxon>
        <taxon>Pseudomonadati</taxon>
        <taxon>Pseudomonadota</taxon>
        <taxon>Alphaproteobacteria</taxon>
        <taxon>Acetobacterales</taxon>
        <taxon>Acetobacteraceae</taxon>
        <taxon>Granulibacter</taxon>
    </lineage>
</organism>
<dbReference type="EMBL" id="CP018191">
    <property type="protein sequence ID" value="APH54577.1"/>
    <property type="molecule type" value="Genomic_DNA"/>
</dbReference>
<gene>
    <name evidence="1" type="ORF">GbCGDNIH9_8108</name>
</gene>
<dbReference type="Proteomes" id="UP000182373">
    <property type="component" value="Chromosome"/>
</dbReference>
<accession>A0AAC9KCQ9</accession>
<reference evidence="2" key="1">
    <citation type="submission" date="2016-11" db="EMBL/GenBank/DDBJ databases">
        <title>Comparative genomic and phenotypic analysis of Granulibacter bethesdensis clinical isolates from patients with chronic granulomatous disease.</title>
        <authorList>
            <person name="Zarember K.A."/>
            <person name="Porcella S.F."/>
            <person name="Chu J."/>
            <person name="Ding L."/>
            <person name="Dahlstrom E."/>
            <person name="Barbian K."/>
            <person name="Martens C."/>
            <person name="Sykora L."/>
            <person name="Kramer S."/>
            <person name="Pettinato A.M."/>
            <person name="Hong H."/>
            <person name="Wald G."/>
            <person name="Berg L.J."/>
            <person name="Rogge L.S."/>
            <person name="Greenberg D.E."/>
            <person name="Falcone E.L."/>
            <person name="Neves J.F."/>
            <person name="Simoes M.J."/>
            <person name="Casal M."/>
            <person name="Rodriguez-Lopez F.C."/>
            <person name="Zelazny A."/>
            <person name="Gallin J.I."/>
            <person name="Holland S.M."/>
        </authorList>
    </citation>
    <scope>NUCLEOTIDE SEQUENCE [LARGE SCALE GENOMIC DNA]</scope>
    <source>
        <strain evidence="2">NIH9.1</strain>
    </source>
</reference>
<evidence type="ECO:0000313" key="2">
    <source>
        <dbReference type="Proteomes" id="UP000182373"/>
    </source>
</evidence>
<name>A0AAC9KCQ9_9PROT</name>
<evidence type="ECO:0000313" key="1">
    <source>
        <dbReference type="EMBL" id="APH54577.1"/>
    </source>
</evidence>
<dbReference type="AlphaFoldDB" id="A0AAC9KCQ9"/>
<proteinExistence type="predicted"/>
<sequence>MSAFCVYVRKDRVCMPCDKLSELTNEGEMPMDEVYVHLSALAINEIMGRGASVPEK</sequence>
<protein>
    <submittedName>
        <fullName evidence="1">Uncharacterized protein</fullName>
    </submittedName>
</protein>